<dbReference type="InterPro" id="IPR009040">
    <property type="entry name" value="Ferritin-like_diiron"/>
</dbReference>
<evidence type="ECO:0000256" key="2">
    <source>
        <dbReference type="ARBA" id="ARBA00022723"/>
    </source>
</evidence>
<dbReference type="OrthoDB" id="9801481at2"/>
<dbReference type="PANTHER" id="PTHR11431">
    <property type="entry name" value="FERRITIN"/>
    <property type="match status" value="1"/>
</dbReference>
<evidence type="ECO:0000256" key="4">
    <source>
        <dbReference type="ARBA" id="ARBA00023004"/>
    </source>
</evidence>
<keyword evidence="2 5" id="KW-0479">Metal-binding</keyword>
<dbReference type="Proteomes" id="UP000285278">
    <property type="component" value="Unassembled WGS sequence"/>
</dbReference>
<dbReference type="GO" id="GO:0006826">
    <property type="term" value="P:iron ion transport"/>
    <property type="evidence" value="ECO:0007669"/>
    <property type="project" value="InterPro"/>
</dbReference>
<feature type="binding site" evidence="5">
    <location>
        <position position="51"/>
    </location>
    <ligand>
        <name>Fe cation</name>
        <dbReference type="ChEBI" id="CHEBI:24875"/>
        <label>1</label>
    </ligand>
</feature>
<dbReference type="GO" id="GO:0006879">
    <property type="term" value="P:intracellular iron ion homeostasis"/>
    <property type="evidence" value="ECO:0007669"/>
    <property type="project" value="UniProtKB-KW"/>
</dbReference>
<dbReference type="CDD" id="cd01055">
    <property type="entry name" value="Nonheme_Ferritin"/>
    <property type="match status" value="1"/>
</dbReference>
<gene>
    <name evidence="8" type="ORF">D3M95_10800</name>
</gene>
<keyword evidence="9" id="KW-1185">Reference proteome</keyword>
<reference evidence="8 9" key="1">
    <citation type="submission" date="2018-09" db="EMBL/GenBank/DDBJ databases">
        <title>Optimization and identification of Corynebacterium falsenii FN1-14 from fish paste.</title>
        <authorList>
            <person name="Daroonpunt R."/>
            <person name="Tanasupawat S."/>
        </authorList>
    </citation>
    <scope>NUCLEOTIDE SEQUENCE [LARGE SCALE GENOMIC DNA]</scope>
    <source>
        <strain evidence="8 9">FN1-14</strain>
    </source>
</reference>
<dbReference type="GO" id="GO:0008198">
    <property type="term" value="F:ferrous iron binding"/>
    <property type="evidence" value="ECO:0007669"/>
    <property type="project" value="TreeGrafter"/>
</dbReference>
<evidence type="ECO:0000313" key="9">
    <source>
        <dbReference type="Proteomes" id="UP000285278"/>
    </source>
</evidence>
<evidence type="ECO:0000256" key="6">
    <source>
        <dbReference type="RuleBase" id="RU361145"/>
    </source>
</evidence>
<dbReference type="AlphaFoldDB" id="A0A418Q4M7"/>
<dbReference type="InterPro" id="IPR009078">
    <property type="entry name" value="Ferritin-like_SF"/>
</dbReference>
<dbReference type="InterPro" id="IPR012347">
    <property type="entry name" value="Ferritin-like"/>
</dbReference>
<evidence type="ECO:0000313" key="8">
    <source>
        <dbReference type="EMBL" id="RIX33275.1"/>
    </source>
</evidence>
<evidence type="ECO:0000256" key="5">
    <source>
        <dbReference type="PIRSR" id="PIRSR601519-1"/>
    </source>
</evidence>
<evidence type="ECO:0000259" key="7">
    <source>
        <dbReference type="PROSITE" id="PS50905"/>
    </source>
</evidence>
<dbReference type="STRING" id="1451189.CFAL_02925"/>
<dbReference type="PANTHER" id="PTHR11431:SF127">
    <property type="entry name" value="BACTERIAL NON-HEME FERRITIN"/>
    <property type="match status" value="1"/>
</dbReference>
<proteinExistence type="predicted"/>
<dbReference type="InterPro" id="IPR041719">
    <property type="entry name" value="Ferritin_prok"/>
</dbReference>
<feature type="binding site" evidence="5">
    <location>
        <position position="95"/>
    </location>
    <ligand>
        <name>Fe cation</name>
        <dbReference type="ChEBI" id="CHEBI:24875"/>
        <label>1</label>
    </ligand>
</feature>
<dbReference type="GO" id="GO:0004322">
    <property type="term" value="F:ferroxidase activity"/>
    <property type="evidence" value="ECO:0007669"/>
    <property type="project" value="TreeGrafter"/>
</dbReference>
<dbReference type="SUPFAM" id="SSF47240">
    <property type="entry name" value="Ferritin-like"/>
    <property type="match status" value="1"/>
</dbReference>
<feature type="binding site" evidence="5">
    <location>
        <position position="18"/>
    </location>
    <ligand>
        <name>Fe cation</name>
        <dbReference type="ChEBI" id="CHEBI:24875"/>
        <label>1</label>
    </ligand>
</feature>
<dbReference type="EMBL" id="QXJK01000018">
    <property type="protein sequence ID" value="RIX33275.1"/>
    <property type="molecule type" value="Genomic_DNA"/>
</dbReference>
<dbReference type="Pfam" id="PF00210">
    <property type="entry name" value="Ferritin"/>
    <property type="match status" value="1"/>
</dbReference>
<sequence length="164" mass="18711">MAINEKFQKQLNDQVVAEHQAALVYTQLAYELDRLSFPGMRDWMFQQAAEERVHAQKFAQHLLDREARVDIETVEMPSLKISTPLDAFEASLEHEKKVSAMIRDLVHTAEEVGDIDSRSLLNFFLDEQIEEEATVSEIIDRIKLVGNDGSGLLRIDSELAKRNA</sequence>
<dbReference type="InterPro" id="IPR001519">
    <property type="entry name" value="Ferritin"/>
</dbReference>
<keyword evidence="3" id="KW-0560">Oxidoreductase</keyword>
<dbReference type="InterPro" id="IPR008331">
    <property type="entry name" value="Ferritin_DPS_dom"/>
</dbReference>
<protein>
    <recommendedName>
        <fullName evidence="6">Ferritin</fullName>
    </recommendedName>
</protein>
<name>A0A418Q4M7_9CORY</name>
<feature type="binding site" evidence="5">
    <location>
        <position position="54"/>
    </location>
    <ligand>
        <name>Fe cation</name>
        <dbReference type="ChEBI" id="CHEBI:24875"/>
        <label>1</label>
    </ligand>
</feature>
<keyword evidence="1 6" id="KW-0409">Iron storage</keyword>
<keyword evidence="4 5" id="KW-0408">Iron</keyword>
<accession>A0A418Q4M7</accession>
<dbReference type="PROSITE" id="PS50905">
    <property type="entry name" value="FERRITIN_LIKE"/>
    <property type="match status" value="1"/>
</dbReference>
<dbReference type="Gene3D" id="1.20.1260.10">
    <property type="match status" value="1"/>
</dbReference>
<dbReference type="RefSeq" id="WP_025402229.1">
    <property type="nucleotide sequence ID" value="NZ_CBCRUA010000043.1"/>
</dbReference>
<dbReference type="GO" id="GO:0005829">
    <property type="term" value="C:cytosol"/>
    <property type="evidence" value="ECO:0007669"/>
    <property type="project" value="TreeGrafter"/>
</dbReference>
<organism evidence="8 9">
    <name type="scientific">Corynebacterium falsenii</name>
    <dbReference type="NCBI Taxonomy" id="108486"/>
    <lineage>
        <taxon>Bacteria</taxon>
        <taxon>Bacillati</taxon>
        <taxon>Actinomycetota</taxon>
        <taxon>Actinomycetes</taxon>
        <taxon>Mycobacteriales</taxon>
        <taxon>Corynebacteriaceae</taxon>
        <taxon>Corynebacterium</taxon>
    </lineage>
</organism>
<evidence type="ECO:0000256" key="3">
    <source>
        <dbReference type="ARBA" id="ARBA00023002"/>
    </source>
</evidence>
<feature type="binding site" evidence="5">
    <location>
        <position position="128"/>
    </location>
    <ligand>
        <name>Fe cation</name>
        <dbReference type="ChEBI" id="CHEBI:24875"/>
        <label>1</label>
    </ligand>
</feature>
<feature type="domain" description="Ferritin-like diiron" evidence="7">
    <location>
        <begin position="1"/>
        <end position="146"/>
    </location>
</feature>
<comment type="caution">
    <text evidence="8">The sequence shown here is derived from an EMBL/GenBank/DDBJ whole genome shotgun (WGS) entry which is preliminary data.</text>
</comment>
<evidence type="ECO:0000256" key="1">
    <source>
        <dbReference type="ARBA" id="ARBA00022434"/>
    </source>
</evidence>
<dbReference type="GO" id="GO:0008199">
    <property type="term" value="F:ferric iron binding"/>
    <property type="evidence" value="ECO:0007669"/>
    <property type="project" value="InterPro"/>
</dbReference>